<dbReference type="InterPro" id="IPR056792">
    <property type="entry name" value="PRC_RimM"/>
</dbReference>
<dbReference type="Gene3D" id="2.40.30.60">
    <property type="entry name" value="RimM"/>
    <property type="match status" value="1"/>
</dbReference>
<keyword evidence="3 5" id="KW-0698">rRNA processing</keyword>
<keyword evidence="2 5" id="KW-0690">Ribosome biogenesis</keyword>
<dbReference type="InterPro" id="IPR009000">
    <property type="entry name" value="Transl_B-barrel_sf"/>
</dbReference>
<keyword evidence="1 5" id="KW-0963">Cytoplasm</keyword>
<evidence type="ECO:0000259" key="7">
    <source>
        <dbReference type="Pfam" id="PF24986"/>
    </source>
</evidence>
<dbReference type="InterPro" id="IPR036976">
    <property type="entry name" value="RimM_N_sf"/>
</dbReference>
<dbReference type="InterPro" id="IPR011961">
    <property type="entry name" value="RimM"/>
</dbReference>
<evidence type="ECO:0000256" key="4">
    <source>
        <dbReference type="ARBA" id="ARBA00023186"/>
    </source>
</evidence>
<evidence type="ECO:0000313" key="9">
    <source>
        <dbReference type="Proteomes" id="UP000004699"/>
    </source>
</evidence>
<dbReference type="GO" id="GO:0006364">
    <property type="term" value="P:rRNA processing"/>
    <property type="evidence" value="ECO:0007669"/>
    <property type="project" value="UniProtKB-UniRule"/>
</dbReference>
<comment type="domain">
    <text evidence="5">The PRC barrel domain binds ribosomal protein uS19.</text>
</comment>
<dbReference type="GO" id="GO:0005737">
    <property type="term" value="C:cytoplasm"/>
    <property type="evidence" value="ECO:0007669"/>
    <property type="project" value="UniProtKB-SubCell"/>
</dbReference>
<dbReference type="Proteomes" id="UP000004699">
    <property type="component" value="Unassembled WGS sequence"/>
</dbReference>
<dbReference type="PANTHER" id="PTHR33692:SF1">
    <property type="entry name" value="RIBOSOME MATURATION FACTOR RIMM"/>
    <property type="match status" value="1"/>
</dbReference>
<dbReference type="GO" id="GO:0042274">
    <property type="term" value="P:ribosomal small subunit biogenesis"/>
    <property type="evidence" value="ECO:0007669"/>
    <property type="project" value="UniProtKB-UniRule"/>
</dbReference>
<dbReference type="STRING" id="565045.NOR51B_2566"/>
<evidence type="ECO:0000256" key="5">
    <source>
        <dbReference type="HAMAP-Rule" id="MF_00014"/>
    </source>
</evidence>
<comment type="function">
    <text evidence="5">An accessory protein needed during the final step in the assembly of 30S ribosomal subunit, possibly for assembly of the head region. Essential for efficient processing of 16S rRNA. May be needed both before and after RbfA during the maturation of 16S rRNA. It has affinity for free ribosomal 30S subunits but not for 70S ribosomes.</text>
</comment>
<evidence type="ECO:0000259" key="6">
    <source>
        <dbReference type="Pfam" id="PF01782"/>
    </source>
</evidence>
<sequence length="183" mass="20197">MLDRLTVASIAGVYGIKGWVKLRLFVEDPDTLAQLEQLEISPPAKEPGGQGTSRPVVIDSVRKQGRGTVAHIVGIDDRDSAEALRRYEITVPREGLPDPADGEYYWHQLQGLAVWCREGSGDAVCVGRVAYLLETGANDVLVVAPTAGSIDDSERLIPLLFDEVVKEVDLERREIWVDWFLDA</sequence>
<dbReference type="HOGENOM" id="CLU_077636_1_0_6"/>
<evidence type="ECO:0000256" key="2">
    <source>
        <dbReference type="ARBA" id="ARBA00022517"/>
    </source>
</evidence>
<feature type="domain" description="RimM N-terminal" evidence="6">
    <location>
        <begin position="7"/>
        <end position="94"/>
    </location>
</feature>
<evidence type="ECO:0000256" key="3">
    <source>
        <dbReference type="ARBA" id="ARBA00022552"/>
    </source>
</evidence>
<gene>
    <name evidence="5 8" type="primary">rimM</name>
    <name evidence="8" type="ORF">NOR51B_2566</name>
</gene>
<dbReference type="Pfam" id="PF24986">
    <property type="entry name" value="PRC_RimM"/>
    <property type="match status" value="1"/>
</dbReference>
<dbReference type="RefSeq" id="WP_009021357.1">
    <property type="nucleotide sequence ID" value="NZ_DS999411.1"/>
</dbReference>
<dbReference type="InterPro" id="IPR011033">
    <property type="entry name" value="PRC_barrel-like_sf"/>
</dbReference>
<comment type="similarity">
    <text evidence="5">Belongs to the RimM family.</text>
</comment>
<dbReference type="OrthoDB" id="9783509at2"/>
<comment type="subcellular location">
    <subcellularLocation>
        <location evidence="5">Cytoplasm</location>
    </subcellularLocation>
</comment>
<dbReference type="HAMAP" id="MF_00014">
    <property type="entry name" value="Ribosome_mat_RimM"/>
    <property type="match status" value="1"/>
</dbReference>
<dbReference type="GO" id="GO:0005840">
    <property type="term" value="C:ribosome"/>
    <property type="evidence" value="ECO:0007669"/>
    <property type="project" value="InterPro"/>
</dbReference>
<dbReference type="NCBIfam" id="TIGR02273">
    <property type="entry name" value="16S_RimM"/>
    <property type="match status" value="1"/>
</dbReference>
<proteinExistence type="inferred from homology"/>
<dbReference type="EMBL" id="DS999411">
    <property type="protein sequence ID" value="EED36614.1"/>
    <property type="molecule type" value="Genomic_DNA"/>
</dbReference>
<dbReference type="SUPFAM" id="SSF50447">
    <property type="entry name" value="Translation proteins"/>
    <property type="match status" value="1"/>
</dbReference>
<keyword evidence="9" id="KW-1185">Reference proteome</keyword>
<accession>B8KXD1</accession>
<dbReference type="AlphaFoldDB" id="B8KXD1"/>
<organism evidence="8 9">
    <name type="scientific">Luminiphilus syltensis NOR5-1B</name>
    <dbReference type="NCBI Taxonomy" id="565045"/>
    <lineage>
        <taxon>Bacteria</taxon>
        <taxon>Pseudomonadati</taxon>
        <taxon>Pseudomonadota</taxon>
        <taxon>Gammaproteobacteria</taxon>
        <taxon>Cellvibrionales</taxon>
        <taxon>Halieaceae</taxon>
        <taxon>Luminiphilus</taxon>
    </lineage>
</organism>
<comment type="subunit">
    <text evidence="5">Binds ribosomal protein uS19.</text>
</comment>
<reference evidence="9" key="1">
    <citation type="journal article" date="2013" name="BMC Microbiol.">
        <title>Taxonomy and evolution of bacteriochlorophyll a-containing members of the OM60/NOR5 clade of marine gammaproteobacteria: description of Luminiphilus syltensis gen. nov., sp. nov., reclassification of Haliea rubra as Pseudohaliea rubra gen. nov., comb. nov., and emendation of Chromatocurvus halotolerans.</title>
        <authorList>
            <person name="Spring S."/>
            <person name="Riedel T."/>
            <person name="Sproer C."/>
            <person name="Yan S."/>
            <person name="Harder J."/>
            <person name="Fuchs B.M."/>
        </authorList>
    </citation>
    <scope>NUCLEOTIDE SEQUENCE [LARGE SCALE GENOMIC DNA]</scope>
    <source>
        <strain evidence="9">NOR51-B</strain>
    </source>
</reference>
<dbReference type="InterPro" id="IPR002676">
    <property type="entry name" value="RimM_N"/>
</dbReference>
<name>B8KXD1_9GAMM</name>
<dbReference type="eggNOG" id="COG0806">
    <property type="taxonomic scope" value="Bacteria"/>
</dbReference>
<dbReference type="Pfam" id="PF01782">
    <property type="entry name" value="RimM"/>
    <property type="match status" value="1"/>
</dbReference>
<feature type="domain" description="Ribosome maturation factor RimM PRC barrel" evidence="7">
    <location>
        <begin position="106"/>
        <end position="179"/>
    </location>
</feature>
<dbReference type="GO" id="GO:0043022">
    <property type="term" value="F:ribosome binding"/>
    <property type="evidence" value="ECO:0007669"/>
    <property type="project" value="InterPro"/>
</dbReference>
<keyword evidence="4 5" id="KW-0143">Chaperone</keyword>
<dbReference type="PANTHER" id="PTHR33692">
    <property type="entry name" value="RIBOSOME MATURATION FACTOR RIMM"/>
    <property type="match status" value="1"/>
</dbReference>
<evidence type="ECO:0000313" key="8">
    <source>
        <dbReference type="EMBL" id="EED36614.1"/>
    </source>
</evidence>
<dbReference type="SUPFAM" id="SSF50346">
    <property type="entry name" value="PRC-barrel domain"/>
    <property type="match status" value="1"/>
</dbReference>
<evidence type="ECO:0000256" key="1">
    <source>
        <dbReference type="ARBA" id="ARBA00022490"/>
    </source>
</evidence>
<protein>
    <recommendedName>
        <fullName evidence="5">Ribosome maturation factor RimM</fullName>
    </recommendedName>
</protein>
<dbReference type="Gene3D" id="2.30.30.240">
    <property type="entry name" value="PRC-barrel domain"/>
    <property type="match status" value="1"/>
</dbReference>